<gene>
    <name evidence="5" type="ORF">J2S55_008862</name>
</gene>
<protein>
    <submittedName>
        <fullName evidence="5">DNA-binding CsgD family transcriptional regulator</fullName>
    </submittedName>
</protein>
<dbReference type="InterPro" id="IPR036388">
    <property type="entry name" value="WH-like_DNA-bd_sf"/>
</dbReference>
<dbReference type="SMART" id="SM00421">
    <property type="entry name" value="HTH_LUXR"/>
    <property type="match status" value="1"/>
</dbReference>
<dbReference type="RefSeq" id="WP_306873696.1">
    <property type="nucleotide sequence ID" value="NZ_JAUSRB010000002.1"/>
</dbReference>
<evidence type="ECO:0000313" key="5">
    <source>
        <dbReference type="EMBL" id="MDP9869596.1"/>
    </source>
</evidence>
<dbReference type="PRINTS" id="PR00038">
    <property type="entry name" value="HTHLUXR"/>
</dbReference>
<dbReference type="PROSITE" id="PS50043">
    <property type="entry name" value="HTH_LUXR_2"/>
    <property type="match status" value="1"/>
</dbReference>
<feature type="region of interest" description="Disordered" evidence="3">
    <location>
        <begin position="805"/>
        <end position="824"/>
    </location>
</feature>
<dbReference type="CDD" id="cd06170">
    <property type="entry name" value="LuxR_C_like"/>
    <property type="match status" value="1"/>
</dbReference>
<dbReference type="InterPro" id="IPR016032">
    <property type="entry name" value="Sig_transdc_resp-reg_C-effctor"/>
</dbReference>
<dbReference type="Pfam" id="PF13191">
    <property type="entry name" value="AAA_16"/>
    <property type="match status" value="1"/>
</dbReference>
<dbReference type="InterPro" id="IPR000792">
    <property type="entry name" value="Tscrpt_reg_LuxR_C"/>
</dbReference>
<sequence>MLYGRSTEQTELETLVAAAREGRSGALVVRGEAGIGKTALLEWTARTAAGHGMRAVRVTGIEPEADLAFGGLTQLLWPLRDHLDALPGPQAAVLKAVLGAEPAAGRDRFLTGLAVLTLLADLAEDVPVLCLVDDAQWLDQASAEPLLFAARRLAAEGVAMVFATREDGFAAPGLSELRPSRLDSQDAARLLAEHEVAPVLREEIIAESAGNPLALIEFAAGQRGRPAGPLHSQIADRVLASFRTQIGRLPERTRLMMLMAAAEGRGDLALLLRAAHLMGVGLDDLEEAERAGLIQVTGSAVVFRHPLIATAAYQGAALARRVAVHRALVEMAESPDCRAHHLAAATMEPDAGVALELAAAAERAGARTAYAAAARLYGQAARLATAGQDQVGWLARAAAAALSGGHPGQAAELAARAEELAAEESAQPGRPSGGERRDVVAELTSVRAAAMFELGEEEKAVGLLLDRADRVAPHQGAAMLRTGVTYAWFTGDETSVRAASRKLAALGHSDRMAEGLAHLMRADYARGLPLLVDSLARAPGTERALFTAMIIGDDASAMALAAAEVARCREQGLIGALPQALQVLAQTQVWAGLHREAEAAVAEAVGIACDAGLQQRIAWLNGVPARIAAIEGDESRCRRLADATPHLYRPTGDAVLGLLELSMGDHESALNRLETAWSSPGRNAAVLLPSAPDQIEAAVRLAQPHRAEEPLRRLQAWARASAQPWARAVALRCQALTGDDETSFQEALALHEQGGRPFEQARTQLLYGEWLRRARRPGDARAPLHAAMETFARLEAAPWTARARSELHATGGSPRAVNPAPATPLTPQELHVARLAAAGHSSREIAAQLFLSPRTVEYHLYKAYPKLGVTSRRELSRLNLS</sequence>
<accession>A0ABT9RJX4</accession>
<proteinExistence type="predicted"/>
<dbReference type="InterPro" id="IPR027417">
    <property type="entry name" value="P-loop_NTPase"/>
</dbReference>
<name>A0ABT9RJX4_9ACTN</name>
<dbReference type="SUPFAM" id="SSF52540">
    <property type="entry name" value="P-loop containing nucleoside triphosphate hydrolases"/>
    <property type="match status" value="1"/>
</dbReference>
<feature type="region of interest" description="Disordered" evidence="3">
    <location>
        <begin position="419"/>
        <end position="438"/>
    </location>
</feature>
<evidence type="ECO:0000256" key="3">
    <source>
        <dbReference type="SAM" id="MobiDB-lite"/>
    </source>
</evidence>
<keyword evidence="2" id="KW-0067">ATP-binding</keyword>
<reference evidence="5 6" key="1">
    <citation type="submission" date="2023-07" db="EMBL/GenBank/DDBJ databases">
        <title>Sequencing the genomes of 1000 actinobacteria strains.</title>
        <authorList>
            <person name="Klenk H.-P."/>
        </authorList>
    </citation>
    <scope>NUCLEOTIDE SEQUENCE [LARGE SCALE GENOMIC DNA]</scope>
    <source>
        <strain evidence="5 6">DSM 44109</strain>
    </source>
</reference>
<evidence type="ECO:0000259" key="4">
    <source>
        <dbReference type="PROSITE" id="PS50043"/>
    </source>
</evidence>
<evidence type="ECO:0000313" key="6">
    <source>
        <dbReference type="Proteomes" id="UP001230426"/>
    </source>
</evidence>
<keyword evidence="5" id="KW-0238">DNA-binding</keyword>
<evidence type="ECO:0000256" key="2">
    <source>
        <dbReference type="ARBA" id="ARBA00022840"/>
    </source>
</evidence>
<dbReference type="Gene3D" id="1.10.10.10">
    <property type="entry name" value="Winged helix-like DNA-binding domain superfamily/Winged helix DNA-binding domain"/>
    <property type="match status" value="1"/>
</dbReference>
<feature type="domain" description="HTH luxR-type" evidence="4">
    <location>
        <begin position="818"/>
        <end position="881"/>
    </location>
</feature>
<dbReference type="PANTHER" id="PTHR16305">
    <property type="entry name" value="TESTICULAR SOLUBLE ADENYLYL CYCLASE"/>
    <property type="match status" value="1"/>
</dbReference>
<dbReference type="GO" id="GO:0003677">
    <property type="term" value="F:DNA binding"/>
    <property type="evidence" value="ECO:0007669"/>
    <property type="project" value="UniProtKB-KW"/>
</dbReference>
<dbReference type="InterPro" id="IPR041664">
    <property type="entry name" value="AAA_16"/>
</dbReference>
<dbReference type="SUPFAM" id="SSF46894">
    <property type="entry name" value="C-terminal effector domain of the bipartite response regulators"/>
    <property type="match status" value="1"/>
</dbReference>
<dbReference type="EMBL" id="JAUSRB010000002">
    <property type="protein sequence ID" value="MDP9869596.1"/>
    <property type="molecule type" value="Genomic_DNA"/>
</dbReference>
<dbReference type="PANTHER" id="PTHR16305:SF35">
    <property type="entry name" value="TRANSCRIPTIONAL ACTIVATOR DOMAIN"/>
    <property type="match status" value="1"/>
</dbReference>
<evidence type="ECO:0000256" key="1">
    <source>
        <dbReference type="ARBA" id="ARBA00022741"/>
    </source>
</evidence>
<keyword evidence="6" id="KW-1185">Reference proteome</keyword>
<dbReference type="Pfam" id="PF00196">
    <property type="entry name" value="GerE"/>
    <property type="match status" value="1"/>
</dbReference>
<comment type="caution">
    <text evidence="5">The sequence shown here is derived from an EMBL/GenBank/DDBJ whole genome shotgun (WGS) entry which is preliminary data.</text>
</comment>
<organism evidence="5 6">
    <name type="scientific">Streptosporangium brasiliense</name>
    <dbReference type="NCBI Taxonomy" id="47480"/>
    <lineage>
        <taxon>Bacteria</taxon>
        <taxon>Bacillati</taxon>
        <taxon>Actinomycetota</taxon>
        <taxon>Actinomycetes</taxon>
        <taxon>Streptosporangiales</taxon>
        <taxon>Streptosporangiaceae</taxon>
        <taxon>Streptosporangium</taxon>
    </lineage>
</organism>
<keyword evidence="1" id="KW-0547">Nucleotide-binding</keyword>
<dbReference type="Proteomes" id="UP001230426">
    <property type="component" value="Unassembled WGS sequence"/>
</dbReference>